<keyword evidence="1" id="KW-0812">Transmembrane</keyword>
<reference evidence="2 3" key="1">
    <citation type="journal article" date="2012" name="Stand. Genomic Sci.">
        <title>Complete genome sequence of the aerobic, heterotroph Marinithermus hydrothermalis type strain (T1(T)) from a deep-sea hydrothermal vent chimney.</title>
        <authorList>
            <person name="Copeland A."/>
            <person name="Gu W."/>
            <person name="Yasawong M."/>
            <person name="Lapidus A."/>
            <person name="Lucas S."/>
            <person name="Deshpande S."/>
            <person name="Pagani I."/>
            <person name="Tapia R."/>
            <person name="Cheng J.F."/>
            <person name="Goodwin L.A."/>
            <person name="Pitluck S."/>
            <person name="Liolios K."/>
            <person name="Ivanova N."/>
            <person name="Mavromatis K."/>
            <person name="Mikhailova N."/>
            <person name="Pati A."/>
            <person name="Chen A."/>
            <person name="Palaniappan K."/>
            <person name="Land M."/>
            <person name="Pan C."/>
            <person name="Brambilla E.M."/>
            <person name="Rohde M."/>
            <person name="Tindall B.J."/>
            <person name="Sikorski J."/>
            <person name="Goker M."/>
            <person name="Detter J.C."/>
            <person name="Bristow J."/>
            <person name="Eisen J.A."/>
            <person name="Markowitz V."/>
            <person name="Hugenholtz P."/>
            <person name="Kyrpides N.C."/>
            <person name="Klenk H.P."/>
            <person name="Woyke T."/>
        </authorList>
    </citation>
    <scope>NUCLEOTIDE SEQUENCE [LARGE SCALE GENOMIC DNA]</scope>
    <source>
        <strain evidence="3">DSM 14884 / JCM 11576 / T1</strain>
    </source>
</reference>
<evidence type="ECO:0000256" key="1">
    <source>
        <dbReference type="SAM" id="Phobius"/>
    </source>
</evidence>
<dbReference type="Proteomes" id="UP000007030">
    <property type="component" value="Chromosome"/>
</dbReference>
<dbReference type="EMBL" id="CP002630">
    <property type="protein sequence ID" value="AEB12231.1"/>
    <property type="molecule type" value="Genomic_DNA"/>
</dbReference>
<name>F2NPF0_MARHT</name>
<sequence length="96" mass="9828">MEKREPFPGAYTAGLLITVSLLVLLVVVGSALPPAAAGFLIASLLGLTVNPKYAPLFLIAGVVSSALGFAGQEPLVAWGGVGLALASGVVWRWVRI</sequence>
<evidence type="ECO:0000313" key="3">
    <source>
        <dbReference type="Proteomes" id="UP000007030"/>
    </source>
</evidence>
<dbReference type="HOGENOM" id="CLU_2276159_0_0_0"/>
<keyword evidence="3" id="KW-1185">Reference proteome</keyword>
<feature type="transmembrane region" description="Helical" evidence="1">
    <location>
        <begin position="12"/>
        <end position="41"/>
    </location>
</feature>
<dbReference type="AlphaFoldDB" id="F2NPF0"/>
<protein>
    <submittedName>
        <fullName evidence="2">Uncharacterized protein</fullName>
    </submittedName>
</protein>
<evidence type="ECO:0000313" key="2">
    <source>
        <dbReference type="EMBL" id="AEB12231.1"/>
    </source>
</evidence>
<organism evidence="2 3">
    <name type="scientific">Marinithermus hydrothermalis (strain DSM 14884 / JCM 11576 / T1)</name>
    <dbReference type="NCBI Taxonomy" id="869210"/>
    <lineage>
        <taxon>Bacteria</taxon>
        <taxon>Thermotogati</taxon>
        <taxon>Deinococcota</taxon>
        <taxon>Deinococci</taxon>
        <taxon>Thermales</taxon>
        <taxon>Thermaceae</taxon>
        <taxon>Marinithermus</taxon>
    </lineage>
</organism>
<dbReference type="OrthoDB" id="32766at2"/>
<dbReference type="eggNOG" id="ENOG5033405">
    <property type="taxonomic scope" value="Bacteria"/>
</dbReference>
<feature type="transmembrane region" description="Helical" evidence="1">
    <location>
        <begin position="76"/>
        <end position="94"/>
    </location>
</feature>
<accession>F2NPF0</accession>
<dbReference type="RefSeq" id="WP_013704278.1">
    <property type="nucleotide sequence ID" value="NC_015387.1"/>
</dbReference>
<gene>
    <name evidence="2" type="ordered locus">Marky_1496</name>
</gene>
<keyword evidence="1" id="KW-0472">Membrane</keyword>
<dbReference type="STRING" id="869210.Marky_1496"/>
<keyword evidence="1" id="KW-1133">Transmembrane helix</keyword>
<dbReference type="KEGG" id="mhd:Marky_1496"/>
<proteinExistence type="predicted"/>